<keyword evidence="11" id="KW-0234">DNA repair</keyword>
<dbReference type="GO" id="GO:0051301">
    <property type="term" value="P:cell division"/>
    <property type="evidence" value="ECO:0007669"/>
    <property type="project" value="UniProtKB-KW"/>
</dbReference>
<keyword evidence="16" id="KW-1185">Reference proteome</keyword>
<dbReference type="Gene3D" id="2.40.50.140">
    <property type="entry name" value="Nucleic acid-binding proteins"/>
    <property type="match status" value="1"/>
</dbReference>
<dbReference type="InterPro" id="IPR036599">
    <property type="entry name" value="DNA_ligase_N_sf"/>
</dbReference>
<keyword evidence="4" id="KW-0235">DNA replication</keyword>
<dbReference type="Pfam" id="PF04675">
    <property type="entry name" value="DNA_ligase_A_N"/>
    <property type="match status" value="1"/>
</dbReference>
<dbReference type="NCBIfam" id="TIGR04120">
    <property type="entry name" value="DNA_lig_bact"/>
    <property type="match status" value="1"/>
</dbReference>
<dbReference type="GO" id="GO:0006260">
    <property type="term" value="P:DNA replication"/>
    <property type="evidence" value="ECO:0007669"/>
    <property type="project" value="UniProtKB-KW"/>
</dbReference>
<dbReference type="Proteomes" id="UP000320496">
    <property type="component" value="Chromosome"/>
</dbReference>
<dbReference type="GO" id="GO:0006281">
    <property type="term" value="P:DNA repair"/>
    <property type="evidence" value="ECO:0007669"/>
    <property type="project" value="UniProtKB-KW"/>
</dbReference>
<dbReference type="Pfam" id="PF04679">
    <property type="entry name" value="DNA_ligase_A_C"/>
    <property type="match status" value="1"/>
</dbReference>
<dbReference type="PANTHER" id="PTHR45674:SF13">
    <property type="entry name" value="DNA LIGASE-RELATED"/>
    <property type="match status" value="1"/>
</dbReference>
<comment type="catalytic activity">
    <reaction evidence="13">
        <text>ATP + (deoxyribonucleotide)n-3'-hydroxyl + 5'-phospho-(deoxyribonucleotide)m = (deoxyribonucleotide)n+m + AMP + diphosphate.</text>
        <dbReference type="EC" id="6.5.1.1"/>
    </reaction>
</comment>
<dbReference type="PROSITE" id="PS50160">
    <property type="entry name" value="DNA_LIGASE_A3"/>
    <property type="match status" value="1"/>
</dbReference>
<evidence type="ECO:0000313" key="16">
    <source>
        <dbReference type="Proteomes" id="UP000320496"/>
    </source>
</evidence>
<evidence type="ECO:0000256" key="12">
    <source>
        <dbReference type="ARBA" id="ARBA00023306"/>
    </source>
</evidence>
<evidence type="ECO:0000256" key="8">
    <source>
        <dbReference type="ARBA" id="ARBA00022840"/>
    </source>
</evidence>
<dbReference type="GO" id="GO:0003677">
    <property type="term" value="F:DNA binding"/>
    <property type="evidence" value="ECO:0007669"/>
    <property type="project" value="InterPro"/>
</dbReference>
<gene>
    <name evidence="15" type="ORF">Mal4_21100</name>
</gene>
<name>A0A517Z5Q2_9PLAN</name>
<evidence type="ECO:0000256" key="6">
    <source>
        <dbReference type="ARBA" id="ARBA00022741"/>
    </source>
</evidence>
<dbReference type="SUPFAM" id="SSF50249">
    <property type="entry name" value="Nucleic acid-binding proteins"/>
    <property type="match status" value="1"/>
</dbReference>
<dbReference type="InterPro" id="IPR026333">
    <property type="entry name" value="ATP_dep_DNA_lig_pp_1105_fam"/>
</dbReference>
<keyword evidence="7" id="KW-0227">DNA damage</keyword>
<reference evidence="15 16" key="1">
    <citation type="submission" date="2019-02" db="EMBL/GenBank/DDBJ databases">
        <title>Deep-cultivation of Planctomycetes and their phenomic and genomic characterization uncovers novel biology.</title>
        <authorList>
            <person name="Wiegand S."/>
            <person name="Jogler M."/>
            <person name="Boedeker C."/>
            <person name="Pinto D."/>
            <person name="Vollmers J."/>
            <person name="Rivas-Marin E."/>
            <person name="Kohn T."/>
            <person name="Peeters S.H."/>
            <person name="Heuer A."/>
            <person name="Rast P."/>
            <person name="Oberbeckmann S."/>
            <person name="Bunk B."/>
            <person name="Jeske O."/>
            <person name="Meyerdierks A."/>
            <person name="Storesund J.E."/>
            <person name="Kallscheuer N."/>
            <person name="Luecker S."/>
            <person name="Lage O.M."/>
            <person name="Pohl T."/>
            <person name="Merkel B.J."/>
            <person name="Hornburger P."/>
            <person name="Mueller R.-W."/>
            <person name="Bruemmer F."/>
            <person name="Labrenz M."/>
            <person name="Spormann A.M."/>
            <person name="Op den Camp H."/>
            <person name="Overmann J."/>
            <person name="Amann R."/>
            <person name="Jetten M.S.M."/>
            <person name="Mascher T."/>
            <person name="Medema M.H."/>
            <person name="Devos D.P."/>
            <person name="Kaster A.-K."/>
            <person name="Ovreas L."/>
            <person name="Rohde M."/>
            <person name="Galperin M.Y."/>
            <person name="Jogler C."/>
        </authorList>
    </citation>
    <scope>NUCLEOTIDE SEQUENCE [LARGE SCALE GENOMIC DNA]</scope>
    <source>
        <strain evidence="15 16">Mal4</strain>
    </source>
</reference>
<evidence type="ECO:0000256" key="3">
    <source>
        <dbReference type="ARBA" id="ARBA00022618"/>
    </source>
</evidence>
<dbReference type="PROSITE" id="PS00697">
    <property type="entry name" value="DNA_LIGASE_A1"/>
    <property type="match status" value="1"/>
</dbReference>
<dbReference type="AlphaFoldDB" id="A0A517Z5Q2"/>
<dbReference type="InterPro" id="IPR012340">
    <property type="entry name" value="NA-bd_OB-fold"/>
</dbReference>
<dbReference type="Gene3D" id="1.10.3260.10">
    <property type="entry name" value="DNA ligase, ATP-dependent, N-terminal domain"/>
    <property type="match status" value="1"/>
</dbReference>
<dbReference type="OrthoDB" id="9767858at2"/>
<dbReference type="Gene3D" id="3.30.470.30">
    <property type="entry name" value="DNA ligase/mRNA capping enzyme"/>
    <property type="match status" value="1"/>
</dbReference>
<keyword evidence="3" id="KW-0132">Cell division</keyword>
<dbReference type="InterPro" id="IPR012310">
    <property type="entry name" value="DNA_ligase_ATP-dep_cent"/>
</dbReference>
<evidence type="ECO:0000256" key="5">
    <source>
        <dbReference type="ARBA" id="ARBA00022723"/>
    </source>
</evidence>
<evidence type="ECO:0000256" key="2">
    <source>
        <dbReference type="ARBA" id="ARBA00022598"/>
    </source>
</evidence>
<dbReference type="GO" id="GO:0003910">
    <property type="term" value="F:DNA ligase (ATP) activity"/>
    <property type="evidence" value="ECO:0007669"/>
    <property type="project" value="UniProtKB-EC"/>
</dbReference>
<evidence type="ECO:0000313" key="15">
    <source>
        <dbReference type="EMBL" id="QDU37793.1"/>
    </source>
</evidence>
<evidence type="ECO:0000256" key="10">
    <source>
        <dbReference type="ARBA" id="ARBA00023172"/>
    </source>
</evidence>
<dbReference type="EMBL" id="CP036275">
    <property type="protein sequence ID" value="QDU37793.1"/>
    <property type="molecule type" value="Genomic_DNA"/>
</dbReference>
<evidence type="ECO:0000256" key="11">
    <source>
        <dbReference type="ARBA" id="ARBA00023204"/>
    </source>
</evidence>
<dbReference type="KEGG" id="mri:Mal4_21100"/>
<evidence type="ECO:0000256" key="13">
    <source>
        <dbReference type="ARBA" id="ARBA00034003"/>
    </source>
</evidence>
<evidence type="ECO:0000256" key="7">
    <source>
        <dbReference type="ARBA" id="ARBA00022763"/>
    </source>
</evidence>
<evidence type="ECO:0000256" key="9">
    <source>
        <dbReference type="ARBA" id="ARBA00022842"/>
    </source>
</evidence>
<protein>
    <recommendedName>
        <fullName evidence="1">DNA ligase (ATP)</fullName>
        <ecNumber evidence="1">6.5.1.1</ecNumber>
    </recommendedName>
</protein>
<keyword evidence="5" id="KW-0479">Metal-binding</keyword>
<organism evidence="15 16">
    <name type="scientific">Maioricimonas rarisocia</name>
    <dbReference type="NCBI Taxonomy" id="2528026"/>
    <lineage>
        <taxon>Bacteria</taxon>
        <taxon>Pseudomonadati</taxon>
        <taxon>Planctomycetota</taxon>
        <taxon>Planctomycetia</taxon>
        <taxon>Planctomycetales</taxon>
        <taxon>Planctomycetaceae</taxon>
        <taxon>Maioricimonas</taxon>
    </lineage>
</organism>
<dbReference type="EC" id="6.5.1.1" evidence="1"/>
<keyword evidence="2 15" id="KW-0436">Ligase</keyword>
<sequence>MRAFAGLYRRLDETTRTTEKVAAMCEYFRTVPAADAAWAVYFLSGRRPKRLLKARDMAAWCAEIAELPDWMFEECYEFVGDLAETMALLLPDADAASAEPLHVWVEEELLPLRGREPEEQRQRVQQAWRRMDRHERFVWNKLITGGFRVGVSQRLVTRALAETFDVPAAVIAHRLMGDWEPTPDFFASLTSQETGDVDLSRPYPFCLAHPHEREVDDLGDISDWLIEWKWDGIRAQLIRREGETFLWSRGEEMVLPRFPELDPAAALLPSGTVLDGEIVGWKEGAVLPFGQLQRRIGRKTVGKKLLRDVPAAFIAFDLLEDGGSDVRSRPLSWRRERLEQVLDDLAETHARSSVIDTPVPIFPSPLVEASTWEECRTVREESRDRNVEGLMLKRMDSGYATGRVTGVWWKWKVAPYTIDAVLIYAQRGHGRRAGLYSDYTFAVWDGETLVPFAKAYSGLTDEEMRRVDNFVRQNTLERFGPVRSVRAQLVFELAFEGIQRSTRHKSGIAVRFPRMARWRTDKKPEDADSLETIRALLPAEEGS</sequence>
<accession>A0A517Z5Q2</accession>
<dbReference type="CDD" id="cd07897">
    <property type="entry name" value="Adenylation_DNA_ligase_Bac1"/>
    <property type="match status" value="1"/>
</dbReference>
<dbReference type="GO" id="GO:0006310">
    <property type="term" value="P:DNA recombination"/>
    <property type="evidence" value="ECO:0007669"/>
    <property type="project" value="UniProtKB-KW"/>
</dbReference>
<keyword evidence="8" id="KW-0067">ATP-binding</keyword>
<keyword evidence="12" id="KW-0131">Cell cycle</keyword>
<dbReference type="InterPro" id="IPR050191">
    <property type="entry name" value="ATP-dep_DNA_ligase"/>
</dbReference>
<dbReference type="PANTHER" id="PTHR45674">
    <property type="entry name" value="DNA LIGASE 1/3 FAMILY MEMBER"/>
    <property type="match status" value="1"/>
</dbReference>
<evidence type="ECO:0000256" key="1">
    <source>
        <dbReference type="ARBA" id="ARBA00012727"/>
    </source>
</evidence>
<dbReference type="InterPro" id="IPR016059">
    <property type="entry name" value="DNA_ligase_ATP-dep_CS"/>
</dbReference>
<keyword evidence="6" id="KW-0547">Nucleotide-binding</keyword>
<dbReference type="GO" id="GO:0046872">
    <property type="term" value="F:metal ion binding"/>
    <property type="evidence" value="ECO:0007669"/>
    <property type="project" value="UniProtKB-KW"/>
</dbReference>
<dbReference type="InterPro" id="IPR012308">
    <property type="entry name" value="DNA_ligase_ATP-dep_N"/>
</dbReference>
<dbReference type="SUPFAM" id="SSF56091">
    <property type="entry name" value="DNA ligase/mRNA capping enzyme, catalytic domain"/>
    <property type="match status" value="1"/>
</dbReference>
<dbReference type="GO" id="GO:0005524">
    <property type="term" value="F:ATP binding"/>
    <property type="evidence" value="ECO:0007669"/>
    <property type="project" value="UniProtKB-KW"/>
</dbReference>
<feature type="domain" description="ATP-dependent DNA ligase family profile" evidence="14">
    <location>
        <begin position="304"/>
        <end position="445"/>
    </location>
</feature>
<dbReference type="NCBIfam" id="NF006701">
    <property type="entry name" value="PRK09247.1"/>
    <property type="match status" value="1"/>
</dbReference>
<dbReference type="CDD" id="cd07972">
    <property type="entry name" value="OBF_DNA_ligase_Arch_LigB"/>
    <property type="match status" value="1"/>
</dbReference>
<keyword evidence="9" id="KW-0460">Magnesium</keyword>
<dbReference type="InterPro" id="IPR012309">
    <property type="entry name" value="DNA_ligase_ATP-dep_C"/>
</dbReference>
<proteinExistence type="predicted"/>
<evidence type="ECO:0000259" key="14">
    <source>
        <dbReference type="PROSITE" id="PS50160"/>
    </source>
</evidence>
<dbReference type="RefSeq" id="WP_145369001.1">
    <property type="nucleotide sequence ID" value="NZ_CP036275.1"/>
</dbReference>
<keyword evidence="10" id="KW-0233">DNA recombination</keyword>
<dbReference type="Pfam" id="PF01068">
    <property type="entry name" value="DNA_ligase_A_M"/>
    <property type="match status" value="1"/>
</dbReference>
<evidence type="ECO:0000256" key="4">
    <source>
        <dbReference type="ARBA" id="ARBA00022705"/>
    </source>
</evidence>